<keyword evidence="15" id="KW-1185">Reference proteome</keyword>
<dbReference type="Pfam" id="PF02875">
    <property type="entry name" value="Mur_ligase_C"/>
    <property type="match status" value="1"/>
</dbReference>
<dbReference type="RefSeq" id="WP_070110256.1">
    <property type="nucleotide sequence ID" value="NZ_LZFO01000015.1"/>
</dbReference>
<evidence type="ECO:0000256" key="4">
    <source>
        <dbReference type="ARBA" id="ARBA00022598"/>
    </source>
</evidence>
<organism evidence="14 15">
    <name type="scientific">Clostridium acetireducens DSM 10703</name>
    <dbReference type="NCBI Taxonomy" id="1121290"/>
    <lineage>
        <taxon>Bacteria</taxon>
        <taxon>Bacillati</taxon>
        <taxon>Bacillota</taxon>
        <taxon>Clostridia</taxon>
        <taxon>Eubacteriales</taxon>
        <taxon>Clostridiaceae</taxon>
        <taxon>Clostridium</taxon>
    </lineage>
</organism>
<evidence type="ECO:0000256" key="7">
    <source>
        <dbReference type="ARBA" id="ARBA00022840"/>
    </source>
</evidence>
<evidence type="ECO:0000259" key="13">
    <source>
        <dbReference type="Pfam" id="PF08245"/>
    </source>
</evidence>
<dbReference type="GO" id="GO:0046872">
    <property type="term" value="F:metal ion binding"/>
    <property type="evidence" value="ECO:0007669"/>
    <property type="project" value="UniProtKB-KW"/>
</dbReference>
<dbReference type="GO" id="GO:0008841">
    <property type="term" value="F:dihydrofolate synthase activity"/>
    <property type="evidence" value="ECO:0007669"/>
    <property type="project" value="TreeGrafter"/>
</dbReference>
<dbReference type="PANTHER" id="PTHR11136:SF0">
    <property type="entry name" value="DIHYDROFOLATE SYNTHETASE-RELATED"/>
    <property type="match status" value="1"/>
</dbReference>
<comment type="cofactor">
    <cofactor evidence="1">
        <name>Mg(2+)</name>
        <dbReference type="ChEBI" id="CHEBI:18420"/>
    </cofactor>
</comment>
<comment type="similarity">
    <text evidence="2 11">Belongs to the folylpolyglutamate synthase family.</text>
</comment>
<dbReference type="GO" id="GO:0005737">
    <property type="term" value="C:cytoplasm"/>
    <property type="evidence" value="ECO:0007669"/>
    <property type="project" value="TreeGrafter"/>
</dbReference>
<evidence type="ECO:0000256" key="6">
    <source>
        <dbReference type="ARBA" id="ARBA00022741"/>
    </source>
</evidence>
<dbReference type="GO" id="GO:0005524">
    <property type="term" value="F:ATP binding"/>
    <property type="evidence" value="ECO:0007669"/>
    <property type="project" value="UniProtKB-KW"/>
</dbReference>
<dbReference type="InterPro" id="IPR018109">
    <property type="entry name" value="Folylpolyglutamate_synth_CS"/>
</dbReference>
<dbReference type="EC" id="6.3.2.17" evidence="3"/>
<sequence>MNYKEAMNYIKDTAKFGSNLGLERTEKLLEFLGNPHKYIKCIHIAGTNGKGSTTSMITQILIEANYKVGTYISPYLEEFEERMQINNNSISKEDLTNLVEKVSKAVDKVIELGYEHPTEFEIITCVMFLYFYINKVDFAVIEVGLGGRLDSTNVLQSFNDKTQGGVILSVITSIGYDHMKILGNSLKDIAYEKAGIIKKSVPVVSYPQEVEILEVLNKVSKSKYSEFIEVSKNCARYVGTKKLNNKYIQQIQVNTYKSSYDIDLSLLGKYQVLNCATAIFAIEKLVELGLNINNKTIINALKNVKWPGRLEVMNTQPLVVIDGAHNIDGMLSLKESIDLYFKYDKLVLIIGILADKEVENMISIITPMADKVIAVTPNSDRAEISSELNKLIKKFNINSESEEDYENAYKKALSYCSEKDLLLICGSLYMVGDMRKIIRQMID</sequence>
<name>A0A1E8EZH8_9CLOT</name>
<dbReference type="GO" id="GO:0004326">
    <property type="term" value="F:tetrahydrofolylpolyglutamate synthase activity"/>
    <property type="evidence" value="ECO:0007669"/>
    <property type="project" value="UniProtKB-EC"/>
</dbReference>
<dbReference type="OrthoDB" id="9809356at2"/>
<comment type="caution">
    <text evidence="14">The sequence shown here is derived from an EMBL/GenBank/DDBJ whole genome shotgun (WGS) entry which is preliminary data.</text>
</comment>
<gene>
    <name evidence="14" type="primary">fgs</name>
    <name evidence="14" type="ORF">CLOACE_12590</name>
</gene>
<evidence type="ECO:0000256" key="10">
    <source>
        <dbReference type="ARBA" id="ARBA00047493"/>
    </source>
</evidence>
<proteinExistence type="inferred from homology"/>
<dbReference type="InterPro" id="IPR004101">
    <property type="entry name" value="Mur_ligase_C"/>
</dbReference>
<dbReference type="PROSITE" id="PS01012">
    <property type="entry name" value="FOLYLPOLYGLU_SYNT_2"/>
    <property type="match status" value="1"/>
</dbReference>
<dbReference type="SUPFAM" id="SSF53623">
    <property type="entry name" value="MurD-like peptide ligases, catalytic domain"/>
    <property type="match status" value="1"/>
</dbReference>
<dbReference type="PANTHER" id="PTHR11136">
    <property type="entry name" value="FOLYLPOLYGLUTAMATE SYNTHASE-RELATED"/>
    <property type="match status" value="1"/>
</dbReference>
<keyword evidence="8" id="KW-0460">Magnesium</keyword>
<dbReference type="SUPFAM" id="SSF53244">
    <property type="entry name" value="MurD-like peptide ligases, peptide-binding domain"/>
    <property type="match status" value="1"/>
</dbReference>
<dbReference type="Gene3D" id="3.90.190.20">
    <property type="entry name" value="Mur ligase, C-terminal domain"/>
    <property type="match status" value="1"/>
</dbReference>
<dbReference type="EMBL" id="LZFO01000015">
    <property type="protein sequence ID" value="OFI06116.1"/>
    <property type="molecule type" value="Genomic_DNA"/>
</dbReference>
<feature type="domain" description="Mur ligase central" evidence="13">
    <location>
        <begin position="44"/>
        <end position="281"/>
    </location>
</feature>
<evidence type="ECO:0000256" key="11">
    <source>
        <dbReference type="PIRNR" id="PIRNR001563"/>
    </source>
</evidence>
<dbReference type="PIRSF" id="PIRSF001563">
    <property type="entry name" value="Folylpolyglu_synth"/>
    <property type="match status" value="1"/>
</dbReference>
<evidence type="ECO:0000256" key="9">
    <source>
        <dbReference type="ARBA" id="ARBA00030592"/>
    </source>
</evidence>
<dbReference type="FunFam" id="3.40.1190.10:FF:000011">
    <property type="entry name" value="Folylpolyglutamate synthase/dihydrofolate synthase"/>
    <property type="match status" value="1"/>
</dbReference>
<keyword evidence="6 11" id="KW-0547">Nucleotide-binding</keyword>
<dbReference type="NCBIfam" id="TIGR01499">
    <property type="entry name" value="folC"/>
    <property type="match status" value="1"/>
</dbReference>
<evidence type="ECO:0000256" key="1">
    <source>
        <dbReference type="ARBA" id="ARBA00001946"/>
    </source>
</evidence>
<dbReference type="PATRIC" id="fig|1121290.3.peg.1243"/>
<evidence type="ECO:0000313" key="15">
    <source>
        <dbReference type="Proteomes" id="UP000175744"/>
    </source>
</evidence>
<evidence type="ECO:0000259" key="12">
    <source>
        <dbReference type="Pfam" id="PF02875"/>
    </source>
</evidence>
<protein>
    <recommendedName>
        <fullName evidence="3">tetrahydrofolate synthase</fullName>
        <ecNumber evidence="3">6.3.2.17</ecNumber>
    </recommendedName>
    <alternativeName>
        <fullName evidence="9">Tetrahydrofolylpolyglutamate synthase</fullName>
    </alternativeName>
</protein>
<dbReference type="Gene3D" id="3.40.1190.10">
    <property type="entry name" value="Mur-like, catalytic domain"/>
    <property type="match status" value="1"/>
</dbReference>
<dbReference type="AlphaFoldDB" id="A0A1E8EZH8"/>
<dbReference type="Proteomes" id="UP000175744">
    <property type="component" value="Unassembled WGS sequence"/>
</dbReference>
<dbReference type="InterPro" id="IPR013221">
    <property type="entry name" value="Mur_ligase_cen"/>
</dbReference>
<keyword evidence="4 11" id="KW-0436">Ligase</keyword>
<keyword evidence="5" id="KW-0479">Metal-binding</keyword>
<dbReference type="STRING" id="1121290.CLAOCE_12590"/>
<dbReference type="Pfam" id="PF08245">
    <property type="entry name" value="Mur_ligase_M"/>
    <property type="match status" value="1"/>
</dbReference>
<evidence type="ECO:0000313" key="14">
    <source>
        <dbReference type="EMBL" id="OFI06116.1"/>
    </source>
</evidence>
<dbReference type="InterPro" id="IPR001645">
    <property type="entry name" value="Folylpolyglutamate_synth"/>
</dbReference>
<comment type="catalytic activity">
    <reaction evidence="10">
        <text>(6S)-5,6,7,8-tetrahydrofolyl-(gamma-L-Glu)(n) + L-glutamate + ATP = (6S)-5,6,7,8-tetrahydrofolyl-(gamma-L-Glu)(n+1) + ADP + phosphate + H(+)</text>
        <dbReference type="Rhea" id="RHEA:10580"/>
        <dbReference type="Rhea" id="RHEA-COMP:14738"/>
        <dbReference type="Rhea" id="RHEA-COMP:14740"/>
        <dbReference type="ChEBI" id="CHEBI:15378"/>
        <dbReference type="ChEBI" id="CHEBI:29985"/>
        <dbReference type="ChEBI" id="CHEBI:30616"/>
        <dbReference type="ChEBI" id="CHEBI:43474"/>
        <dbReference type="ChEBI" id="CHEBI:141005"/>
        <dbReference type="ChEBI" id="CHEBI:456216"/>
        <dbReference type="EC" id="6.3.2.17"/>
    </reaction>
</comment>
<evidence type="ECO:0000256" key="3">
    <source>
        <dbReference type="ARBA" id="ARBA00013025"/>
    </source>
</evidence>
<evidence type="ECO:0000256" key="5">
    <source>
        <dbReference type="ARBA" id="ARBA00022723"/>
    </source>
</evidence>
<accession>A0A1E8EZH8</accession>
<evidence type="ECO:0000256" key="2">
    <source>
        <dbReference type="ARBA" id="ARBA00008276"/>
    </source>
</evidence>
<evidence type="ECO:0000256" key="8">
    <source>
        <dbReference type="ARBA" id="ARBA00022842"/>
    </source>
</evidence>
<feature type="domain" description="Mur ligase C-terminal" evidence="12">
    <location>
        <begin position="308"/>
        <end position="427"/>
    </location>
</feature>
<keyword evidence="7 11" id="KW-0067">ATP-binding</keyword>
<dbReference type="InterPro" id="IPR036615">
    <property type="entry name" value="Mur_ligase_C_dom_sf"/>
</dbReference>
<reference evidence="14 15" key="1">
    <citation type="submission" date="2016-06" db="EMBL/GenBank/DDBJ databases">
        <title>Genome sequence of Clostridium acetireducens DSM 10703.</title>
        <authorList>
            <person name="Poehlein A."/>
            <person name="Fluechter S."/>
            <person name="Duerre P."/>
            <person name="Daniel R."/>
        </authorList>
    </citation>
    <scope>NUCLEOTIDE SEQUENCE [LARGE SCALE GENOMIC DNA]</scope>
    <source>
        <strain evidence="14 15">DSM 10703</strain>
    </source>
</reference>
<dbReference type="InterPro" id="IPR036565">
    <property type="entry name" value="Mur-like_cat_sf"/>
</dbReference>